<dbReference type="InterPro" id="IPR027304">
    <property type="entry name" value="Trigger_fact/SurA_dom_sf"/>
</dbReference>
<keyword evidence="16" id="KW-1185">Reference proteome</keyword>
<dbReference type="PIRSF" id="PIRSF003095">
    <property type="entry name" value="Trigger_factor"/>
    <property type="match status" value="1"/>
</dbReference>
<dbReference type="InterPro" id="IPR008880">
    <property type="entry name" value="Trigger_fac_C"/>
</dbReference>
<dbReference type="GO" id="GO:0003755">
    <property type="term" value="F:peptidyl-prolyl cis-trans isomerase activity"/>
    <property type="evidence" value="ECO:0007669"/>
    <property type="project" value="UniProtKB-UniRule"/>
</dbReference>
<proteinExistence type="inferred from homology"/>
<dbReference type="Gene3D" id="3.30.70.1050">
    <property type="entry name" value="Trigger factor ribosome-binding domain"/>
    <property type="match status" value="1"/>
</dbReference>
<evidence type="ECO:0000256" key="6">
    <source>
        <dbReference type="ARBA" id="ARBA00023110"/>
    </source>
</evidence>
<evidence type="ECO:0000313" key="16">
    <source>
        <dbReference type="Proteomes" id="UP000002072"/>
    </source>
</evidence>
<keyword evidence="11" id="KW-0963">Cytoplasm</keyword>
<dbReference type="OrthoDB" id="9767721at2"/>
<evidence type="ECO:0000256" key="12">
    <source>
        <dbReference type="PROSITE-ProRule" id="PRU00277"/>
    </source>
</evidence>
<dbReference type="SUPFAM" id="SSF54534">
    <property type="entry name" value="FKBP-like"/>
    <property type="match status" value="1"/>
</dbReference>
<evidence type="ECO:0000256" key="9">
    <source>
        <dbReference type="ARBA" id="ARBA00023306"/>
    </source>
</evidence>
<dbReference type="NCBIfam" id="TIGR00115">
    <property type="entry name" value="tig"/>
    <property type="match status" value="1"/>
</dbReference>
<keyword evidence="6 11" id="KW-0697">Rotamase</keyword>
<dbReference type="GO" id="GO:0006457">
    <property type="term" value="P:protein folding"/>
    <property type="evidence" value="ECO:0007669"/>
    <property type="project" value="UniProtKB-UniRule"/>
</dbReference>
<dbReference type="InterPro" id="IPR005215">
    <property type="entry name" value="Trig_fac"/>
</dbReference>
<dbReference type="AlphaFoldDB" id="D1AY61"/>
<dbReference type="EMBL" id="CP001779">
    <property type="protein sequence ID" value="ACZ01237.1"/>
    <property type="molecule type" value="Genomic_DNA"/>
</dbReference>
<dbReference type="InterPro" id="IPR036611">
    <property type="entry name" value="Trigger_fac_ribosome-bd_sf"/>
</dbReference>
<evidence type="ECO:0000256" key="7">
    <source>
        <dbReference type="ARBA" id="ARBA00023186"/>
    </source>
</evidence>
<evidence type="ECO:0000313" key="15">
    <source>
        <dbReference type="EMBL" id="ACZ01237.1"/>
    </source>
</evidence>
<evidence type="ECO:0000256" key="10">
    <source>
        <dbReference type="ARBA" id="ARBA00029986"/>
    </source>
</evidence>
<keyword evidence="7 11" id="KW-0143">Chaperone</keyword>
<dbReference type="Pfam" id="PF00254">
    <property type="entry name" value="FKBP_C"/>
    <property type="match status" value="1"/>
</dbReference>
<dbReference type="InterPro" id="IPR001179">
    <property type="entry name" value="PPIase_FKBP_dom"/>
</dbReference>
<comment type="catalytic activity">
    <reaction evidence="1 11 12">
        <text>[protein]-peptidylproline (omega=180) = [protein]-peptidylproline (omega=0)</text>
        <dbReference type="Rhea" id="RHEA:16237"/>
        <dbReference type="Rhea" id="RHEA-COMP:10747"/>
        <dbReference type="Rhea" id="RHEA-COMP:10748"/>
        <dbReference type="ChEBI" id="CHEBI:83833"/>
        <dbReference type="ChEBI" id="CHEBI:83834"/>
        <dbReference type="EC" id="5.2.1.8"/>
    </reaction>
</comment>
<dbReference type="Pfam" id="PF05698">
    <property type="entry name" value="Trigger_C"/>
    <property type="match status" value="1"/>
</dbReference>
<evidence type="ECO:0000256" key="11">
    <source>
        <dbReference type="HAMAP-Rule" id="MF_00303"/>
    </source>
</evidence>
<keyword evidence="8 11" id="KW-0413">Isomerase</keyword>
<dbReference type="GO" id="GO:0015031">
    <property type="term" value="P:protein transport"/>
    <property type="evidence" value="ECO:0007669"/>
    <property type="project" value="UniProtKB-UniRule"/>
</dbReference>
<comment type="similarity">
    <text evidence="2 11 13">Belongs to the FKBP-type PPIase family. Tig subfamily.</text>
</comment>
<dbReference type="InterPro" id="IPR037041">
    <property type="entry name" value="Trigger_fac_C_sf"/>
</dbReference>
<dbReference type="Gene3D" id="3.10.50.40">
    <property type="match status" value="1"/>
</dbReference>
<dbReference type="GO" id="GO:0005737">
    <property type="term" value="C:cytoplasm"/>
    <property type="evidence" value="ECO:0007669"/>
    <property type="project" value="UniProtKB-SubCell"/>
</dbReference>
<evidence type="ECO:0000256" key="8">
    <source>
        <dbReference type="ARBA" id="ARBA00023235"/>
    </source>
</evidence>
<dbReference type="Proteomes" id="UP000002072">
    <property type="component" value="Chromosome"/>
</dbReference>
<dbReference type="EC" id="5.2.1.8" evidence="3 11"/>
<dbReference type="InterPro" id="IPR046357">
    <property type="entry name" value="PPIase_dom_sf"/>
</dbReference>
<dbReference type="STRING" id="519441.Smon_0767"/>
<dbReference type="Pfam" id="PF05697">
    <property type="entry name" value="Trigger_N"/>
    <property type="match status" value="1"/>
</dbReference>
<evidence type="ECO:0000256" key="2">
    <source>
        <dbReference type="ARBA" id="ARBA00005464"/>
    </source>
</evidence>
<comment type="subcellular location">
    <subcellularLocation>
        <location evidence="11">Cytoplasm</location>
    </subcellularLocation>
    <text evidence="11">About half TF is bound to the ribosome near the polypeptide exit tunnel while the other half is free in the cytoplasm.</text>
</comment>
<dbReference type="PROSITE" id="PS50059">
    <property type="entry name" value="FKBP_PPIASE"/>
    <property type="match status" value="1"/>
</dbReference>
<feature type="domain" description="PPIase FKBP-type" evidence="14">
    <location>
        <begin position="158"/>
        <end position="238"/>
    </location>
</feature>
<sequence>MKLEKLAGSEVAFEILKEGQEYKTLRESILAKFKNVKVDGFRKGHVPADVIEKTFKSEIRDELINEILKTEYTTLIREEKLRPVADLQIVSLEYDENKLKMNLKVAVFPEFELPQYKGLDIKAEEVSVTDEEVENEINRMIQRAKKFEKTEREEAKLGDIAVINFEGFVDGVAFDGGKAEDHRLELGSKTFIDTFEEQIVGKKLGEEFDVNVKFPEEYHAENLKGKEAIFKVKLNSLEEAIIPELNDEFAKASGSDSVEDLKNAIKGNILSNKEEQAKNKRLKTIVENISDATTMEVPTITVEQEINAQIDRFAQTLQMQGMNLETYLQMTGQTVEKMREDLRVSAEKGVKSSFILSKIAEVEGIEVKEAEFDAELQKIASMYGMTVDQLTAELEKTDGVNRFFGQINSQLFFAKVNDYLLTNN</sequence>
<protein>
    <recommendedName>
        <fullName evidence="4 11">Trigger factor</fullName>
        <shortName evidence="11">TF</shortName>
        <ecNumber evidence="3 11">5.2.1.8</ecNumber>
    </recommendedName>
    <alternativeName>
        <fullName evidence="10 11">PPIase</fullName>
    </alternativeName>
</protein>
<keyword evidence="5 11" id="KW-0132">Cell division</keyword>
<dbReference type="HOGENOM" id="CLU_033058_3_2_0"/>
<dbReference type="SUPFAM" id="SSF102735">
    <property type="entry name" value="Trigger factor ribosome-binding domain"/>
    <property type="match status" value="1"/>
</dbReference>
<dbReference type="RefSeq" id="WP_012858788.1">
    <property type="nucleotide sequence ID" value="NC_013515.1"/>
</dbReference>
<dbReference type="GeneID" id="29672945"/>
<evidence type="ECO:0000256" key="5">
    <source>
        <dbReference type="ARBA" id="ARBA00022618"/>
    </source>
</evidence>
<organism evidence="15 16">
    <name type="scientific">Streptobacillus moniliformis (strain ATCC 14647 / DSM 12112 / NCTC 10651 / 9901)</name>
    <dbReference type="NCBI Taxonomy" id="519441"/>
    <lineage>
        <taxon>Bacteria</taxon>
        <taxon>Fusobacteriati</taxon>
        <taxon>Fusobacteriota</taxon>
        <taxon>Fusobacteriia</taxon>
        <taxon>Fusobacteriales</taxon>
        <taxon>Leptotrichiaceae</taxon>
        <taxon>Streptobacillus</taxon>
    </lineage>
</organism>
<dbReference type="FunFam" id="3.10.50.40:FF:000001">
    <property type="entry name" value="Trigger factor"/>
    <property type="match status" value="1"/>
</dbReference>
<evidence type="ECO:0000256" key="4">
    <source>
        <dbReference type="ARBA" id="ARBA00016902"/>
    </source>
</evidence>
<comment type="domain">
    <text evidence="11">Consists of 3 domains; the N-terminus binds the ribosome, the middle domain has PPIase activity, while the C-terminus has intrinsic chaperone activity on its own.</text>
</comment>
<reference evidence="15 16" key="1">
    <citation type="journal article" date="2009" name="Stand. Genomic Sci.">
        <title>Complete genome sequence of Streptobacillus moniliformis type strain (9901T).</title>
        <authorList>
            <person name="Nolan M."/>
            <person name="Gronow S."/>
            <person name="Lapidus A."/>
            <person name="Ivanova N."/>
            <person name="Copeland A."/>
            <person name="Lucas S."/>
            <person name="Del Rio T.G."/>
            <person name="Chen F."/>
            <person name="Tice H."/>
            <person name="Pitluck S."/>
            <person name="Cheng J.F."/>
            <person name="Sims D."/>
            <person name="Meincke L."/>
            <person name="Bruce D."/>
            <person name="Goodwin L."/>
            <person name="Brettin T."/>
            <person name="Han C."/>
            <person name="Detter J.C."/>
            <person name="Ovchinikova G."/>
            <person name="Pati A."/>
            <person name="Mavromatis K."/>
            <person name="Mikhailova N."/>
            <person name="Chen A."/>
            <person name="Palaniappan K."/>
            <person name="Land M."/>
            <person name="Hauser L."/>
            <person name="Chang Y.J."/>
            <person name="Jeffries C.D."/>
            <person name="Rohde M."/>
            <person name="Sproer C."/>
            <person name="Goker M."/>
            <person name="Bristow J."/>
            <person name="Eisen J.A."/>
            <person name="Markowitz V."/>
            <person name="Hugenholtz P."/>
            <person name="Kyrpides N.C."/>
            <person name="Klenk H.P."/>
            <person name="Chain P."/>
        </authorList>
    </citation>
    <scope>NUCLEOTIDE SEQUENCE [LARGE SCALE GENOMIC DNA]</scope>
    <source>
        <strain evidence="16">ATCC 14647 / DSM 12112 / NCTC 10651 / 9901</strain>
    </source>
</reference>
<dbReference type="InterPro" id="IPR008881">
    <property type="entry name" value="Trigger_fac_ribosome-bd_bac"/>
</dbReference>
<comment type="function">
    <text evidence="11">Involved in protein export. Acts as a chaperone by maintaining the newly synthesized protein in an open conformation. Functions as a peptidyl-prolyl cis-trans isomerase.</text>
</comment>
<evidence type="ECO:0000256" key="1">
    <source>
        <dbReference type="ARBA" id="ARBA00000971"/>
    </source>
</evidence>
<evidence type="ECO:0000256" key="13">
    <source>
        <dbReference type="RuleBase" id="RU003914"/>
    </source>
</evidence>
<dbReference type="HAMAP" id="MF_00303">
    <property type="entry name" value="Trigger_factor_Tig"/>
    <property type="match status" value="1"/>
</dbReference>
<dbReference type="eggNOG" id="COG0544">
    <property type="taxonomic scope" value="Bacteria"/>
</dbReference>
<evidence type="ECO:0000256" key="3">
    <source>
        <dbReference type="ARBA" id="ARBA00013194"/>
    </source>
</evidence>
<keyword evidence="9 11" id="KW-0131">Cell cycle</keyword>
<dbReference type="SUPFAM" id="SSF109998">
    <property type="entry name" value="Triger factor/SurA peptide-binding domain-like"/>
    <property type="match status" value="1"/>
</dbReference>
<dbReference type="GO" id="GO:0051301">
    <property type="term" value="P:cell division"/>
    <property type="evidence" value="ECO:0007669"/>
    <property type="project" value="UniProtKB-KW"/>
</dbReference>
<name>D1AY61_STRM9</name>
<evidence type="ECO:0000259" key="14">
    <source>
        <dbReference type="PROSITE" id="PS50059"/>
    </source>
</evidence>
<gene>
    <name evidence="11" type="primary">tig</name>
    <name evidence="15" type="ordered locus">Smon_0767</name>
</gene>
<dbReference type="Gene3D" id="1.10.3120.10">
    <property type="entry name" value="Trigger factor, C-terminal domain"/>
    <property type="match status" value="1"/>
</dbReference>
<accession>D1AY61</accession>
<dbReference type="KEGG" id="smf:Smon_0767"/>